<protein>
    <recommendedName>
        <fullName evidence="10">Cas1p 10 TM acyl transferase domain-containing protein</fullName>
    </recommendedName>
</protein>
<evidence type="ECO:0000256" key="9">
    <source>
        <dbReference type="SAM" id="Phobius"/>
    </source>
</evidence>
<dbReference type="AlphaFoldDB" id="A0A7S3V8S9"/>
<dbReference type="PANTHER" id="PTHR13533:SF1">
    <property type="entry name" value="N-ACETYLNEURAMINATE 9-O-ACETYLTRANSFERASE"/>
    <property type="match status" value="1"/>
</dbReference>
<name>A0A7S3V8S9_9STRA</name>
<keyword evidence="4 9" id="KW-0812">Transmembrane</keyword>
<comment type="similarity">
    <text evidence="2">Belongs to the PC-esterase family. CASD1 subfamily.</text>
</comment>
<feature type="transmembrane region" description="Helical" evidence="9">
    <location>
        <begin position="50"/>
        <end position="70"/>
    </location>
</feature>
<evidence type="ECO:0000256" key="8">
    <source>
        <dbReference type="SAM" id="MobiDB-lite"/>
    </source>
</evidence>
<feature type="compositionally biased region" description="Polar residues" evidence="8">
    <location>
        <begin position="7"/>
        <end position="16"/>
    </location>
</feature>
<dbReference type="GO" id="GO:0005975">
    <property type="term" value="P:carbohydrate metabolic process"/>
    <property type="evidence" value="ECO:0007669"/>
    <property type="project" value="UniProtKB-ARBA"/>
</dbReference>
<evidence type="ECO:0000256" key="5">
    <source>
        <dbReference type="ARBA" id="ARBA00022989"/>
    </source>
</evidence>
<reference evidence="11" key="1">
    <citation type="submission" date="2021-01" db="EMBL/GenBank/DDBJ databases">
        <authorList>
            <person name="Corre E."/>
            <person name="Pelletier E."/>
            <person name="Niang G."/>
            <person name="Scheremetjew M."/>
            <person name="Finn R."/>
            <person name="Kale V."/>
            <person name="Holt S."/>
            <person name="Cochrane G."/>
            <person name="Meng A."/>
            <person name="Brown T."/>
            <person name="Cohen L."/>
        </authorList>
    </citation>
    <scope>NUCLEOTIDE SEQUENCE</scope>
    <source>
        <strain evidence="11">MM31A-1</strain>
    </source>
</reference>
<feature type="transmembrane region" description="Helical" evidence="9">
    <location>
        <begin position="82"/>
        <end position="101"/>
    </location>
</feature>
<evidence type="ECO:0000256" key="7">
    <source>
        <dbReference type="ARBA" id="ARBA00023180"/>
    </source>
</evidence>
<evidence type="ECO:0000256" key="6">
    <source>
        <dbReference type="ARBA" id="ARBA00023136"/>
    </source>
</evidence>
<dbReference type="EMBL" id="HBIO01011896">
    <property type="protein sequence ID" value="CAE0464419.1"/>
    <property type="molecule type" value="Transcribed_RNA"/>
</dbReference>
<evidence type="ECO:0000313" key="11">
    <source>
        <dbReference type="EMBL" id="CAE0464419.1"/>
    </source>
</evidence>
<dbReference type="GO" id="GO:0016020">
    <property type="term" value="C:membrane"/>
    <property type="evidence" value="ECO:0007669"/>
    <property type="project" value="UniProtKB-SubCell"/>
</dbReference>
<dbReference type="PANTHER" id="PTHR13533">
    <property type="entry name" value="N-ACETYLNEURAMINATE 9-O-ACETYLTRANSFERASE"/>
    <property type="match status" value="1"/>
</dbReference>
<keyword evidence="6 9" id="KW-0472">Membrane</keyword>
<dbReference type="InterPro" id="IPR012419">
    <property type="entry name" value="Cas1_AcylTrans_dom"/>
</dbReference>
<proteinExistence type="inferred from homology"/>
<feature type="transmembrane region" description="Helical" evidence="9">
    <location>
        <begin position="237"/>
        <end position="263"/>
    </location>
</feature>
<gene>
    <name evidence="11" type="ORF">CDEB00056_LOCUS9260</name>
</gene>
<feature type="transmembrane region" description="Helical" evidence="9">
    <location>
        <begin position="275"/>
        <end position="296"/>
    </location>
</feature>
<keyword evidence="3" id="KW-0808">Transferase</keyword>
<evidence type="ECO:0000256" key="2">
    <source>
        <dbReference type="ARBA" id="ARBA00010666"/>
    </source>
</evidence>
<evidence type="ECO:0000256" key="1">
    <source>
        <dbReference type="ARBA" id="ARBA00004141"/>
    </source>
</evidence>
<dbReference type="Pfam" id="PF07779">
    <property type="entry name" value="Cas1_AcylT"/>
    <property type="match status" value="1"/>
</dbReference>
<keyword evidence="7" id="KW-0325">Glycoprotein</keyword>
<comment type="subcellular location">
    <subcellularLocation>
        <location evidence="1">Membrane</location>
        <topology evidence="1">Multi-pass membrane protein</topology>
    </subcellularLocation>
</comment>
<feature type="transmembrane region" description="Helical" evidence="9">
    <location>
        <begin position="185"/>
        <end position="204"/>
    </location>
</feature>
<feature type="transmembrane region" description="Helical" evidence="9">
    <location>
        <begin position="332"/>
        <end position="352"/>
    </location>
</feature>
<sequence>MPPTLRKNIQSNSNADESSDMTFEVEQDAGGKGGKAPASVWGLWTGKKEFVISQLKVILILAFAVFGDRWEPSYPRNDNHNMTLFWIGHAVLLVCAIATWTRVPPRNGSNRVVLLSRPQTEEWKGWMQFAFIMYHYYRAWSAYNWIRVFVSSYVWMTGFGNFLYFDKKKDFSIERMVSMIIRINYFPILLSICTGVSLDLYYVVPLHTVGFFVTLVTCWVSIKLETMAGLSYWKSRIAAVMLCLLAHVLFYETKAVDVLLFFSKEIHFRFQADKYSAWIGIVCGMLMGKASEYMAWAYGSVDRPLVQWAQRFLGVGLILTWYKGFGYLDDKYAYNPVHPYVFIIPLLGWLMVRNSSKYLTECHSTFLEFLGRNTLETYVLQFHLFMNHSVQHIPIIIPGSGADGSNLLRLLNMMLCGSVFVAIAVQARKITVSTQTTVVEVVELMLKKVRGQPLVEMAEEDPDEEMKPMVIDTSVPEPKTIS</sequence>
<evidence type="ECO:0000256" key="3">
    <source>
        <dbReference type="ARBA" id="ARBA00022679"/>
    </source>
</evidence>
<keyword evidence="5 9" id="KW-1133">Transmembrane helix</keyword>
<feature type="compositionally biased region" description="Acidic residues" evidence="8">
    <location>
        <begin position="17"/>
        <end position="27"/>
    </location>
</feature>
<dbReference type="GO" id="GO:0005794">
    <property type="term" value="C:Golgi apparatus"/>
    <property type="evidence" value="ECO:0007669"/>
    <property type="project" value="TreeGrafter"/>
</dbReference>
<feature type="region of interest" description="Disordered" evidence="8">
    <location>
        <begin position="1"/>
        <end position="34"/>
    </location>
</feature>
<organism evidence="11">
    <name type="scientific">Chaetoceros debilis</name>
    <dbReference type="NCBI Taxonomy" id="122233"/>
    <lineage>
        <taxon>Eukaryota</taxon>
        <taxon>Sar</taxon>
        <taxon>Stramenopiles</taxon>
        <taxon>Ochrophyta</taxon>
        <taxon>Bacillariophyta</taxon>
        <taxon>Coscinodiscophyceae</taxon>
        <taxon>Chaetocerotophycidae</taxon>
        <taxon>Chaetocerotales</taxon>
        <taxon>Chaetocerotaceae</taxon>
        <taxon>Chaetoceros</taxon>
    </lineage>
</organism>
<dbReference type="GO" id="GO:0016407">
    <property type="term" value="F:acetyltransferase activity"/>
    <property type="evidence" value="ECO:0007669"/>
    <property type="project" value="TreeGrafter"/>
</dbReference>
<evidence type="ECO:0000259" key="10">
    <source>
        <dbReference type="Pfam" id="PF07779"/>
    </source>
</evidence>
<evidence type="ECO:0000256" key="4">
    <source>
        <dbReference type="ARBA" id="ARBA00022692"/>
    </source>
</evidence>
<feature type="transmembrane region" description="Helical" evidence="9">
    <location>
        <begin position="145"/>
        <end position="164"/>
    </location>
</feature>
<accession>A0A7S3V8S9</accession>
<feature type="domain" description="Cas1p 10 TM acyl transferase" evidence="10">
    <location>
        <begin position="45"/>
        <end position="439"/>
    </location>
</feature>